<evidence type="ECO:0000313" key="3">
    <source>
        <dbReference type="EMBL" id="GBL74361.1"/>
    </source>
</evidence>
<evidence type="ECO:0000256" key="1">
    <source>
        <dbReference type="SAM" id="MobiDB-lite"/>
    </source>
</evidence>
<sequence length="144" mass="16999">MVTKFVVKVGVHWFDPSSLLNELKDIFMYKESSMHKILEKLRGKAENIIKSLQGHFNFLQQKVKFFHSLKFEPTPPEHLENRPSNPKAQYIHSHLQNSQTLDHQQTNVHHSPEEKKNNDSLSKRSNSFFKITHLRIFINEKLPN</sequence>
<keyword evidence="4" id="KW-1185">Reference proteome</keyword>
<protein>
    <submittedName>
        <fullName evidence="3">Uncharacterized protein</fullName>
    </submittedName>
</protein>
<dbReference type="Proteomes" id="UP000499080">
    <property type="component" value="Unassembled WGS sequence"/>
</dbReference>
<accession>A0A4Y2A3D1</accession>
<proteinExistence type="predicted"/>
<feature type="region of interest" description="Disordered" evidence="1">
    <location>
        <begin position="73"/>
        <end position="124"/>
    </location>
</feature>
<evidence type="ECO:0000313" key="2">
    <source>
        <dbReference type="EMBL" id="GBL74272.1"/>
    </source>
</evidence>
<feature type="compositionally biased region" description="Basic and acidic residues" evidence="1">
    <location>
        <begin position="110"/>
        <end position="122"/>
    </location>
</feature>
<dbReference type="EMBL" id="BGPR01155175">
    <property type="protein sequence ID" value="GBL74272.1"/>
    <property type="molecule type" value="Genomic_DNA"/>
</dbReference>
<dbReference type="AlphaFoldDB" id="A0A4Y2A3D1"/>
<gene>
    <name evidence="3" type="ORF">AVEN_109472_1</name>
    <name evidence="2" type="ORF">AVEN_15369_1</name>
</gene>
<dbReference type="EMBL" id="BGPR01155192">
    <property type="protein sequence ID" value="GBL74361.1"/>
    <property type="molecule type" value="Genomic_DNA"/>
</dbReference>
<name>A0A4Y2A3D1_ARAVE</name>
<comment type="caution">
    <text evidence="3">The sequence shown here is derived from an EMBL/GenBank/DDBJ whole genome shotgun (WGS) entry which is preliminary data.</text>
</comment>
<feature type="compositionally biased region" description="Polar residues" evidence="1">
    <location>
        <begin position="94"/>
        <end position="109"/>
    </location>
</feature>
<organism evidence="3 4">
    <name type="scientific">Araneus ventricosus</name>
    <name type="common">Orbweaver spider</name>
    <name type="synonym">Epeira ventricosa</name>
    <dbReference type="NCBI Taxonomy" id="182803"/>
    <lineage>
        <taxon>Eukaryota</taxon>
        <taxon>Metazoa</taxon>
        <taxon>Ecdysozoa</taxon>
        <taxon>Arthropoda</taxon>
        <taxon>Chelicerata</taxon>
        <taxon>Arachnida</taxon>
        <taxon>Araneae</taxon>
        <taxon>Araneomorphae</taxon>
        <taxon>Entelegynae</taxon>
        <taxon>Araneoidea</taxon>
        <taxon>Araneidae</taxon>
        <taxon>Araneus</taxon>
    </lineage>
</organism>
<reference evidence="3 4" key="1">
    <citation type="journal article" date="2019" name="Sci. Rep.">
        <title>Orb-weaving spider Araneus ventricosus genome elucidates the spidroin gene catalogue.</title>
        <authorList>
            <person name="Kono N."/>
            <person name="Nakamura H."/>
            <person name="Ohtoshi R."/>
            <person name="Moran D.A.P."/>
            <person name="Shinohara A."/>
            <person name="Yoshida Y."/>
            <person name="Fujiwara M."/>
            <person name="Mori M."/>
            <person name="Tomita M."/>
            <person name="Arakawa K."/>
        </authorList>
    </citation>
    <scope>NUCLEOTIDE SEQUENCE [LARGE SCALE GENOMIC DNA]</scope>
</reference>
<evidence type="ECO:0000313" key="4">
    <source>
        <dbReference type="Proteomes" id="UP000499080"/>
    </source>
</evidence>